<dbReference type="GO" id="GO:0005737">
    <property type="term" value="C:cytoplasm"/>
    <property type="evidence" value="ECO:0007669"/>
    <property type="project" value="TreeGrafter"/>
</dbReference>
<feature type="compositionally biased region" description="Basic and acidic residues" evidence="6">
    <location>
        <begin position="33"/>
        <end position="53"/>
    </location>
</feature>
<dbReference type="AlphaFoldDB" id="A0AAD5WYX3"/>
<accession>A0AAD5WYX3</accession>
<keyword evidence="5" id="KW-0539">Nucleus</keyword>
<gene>
    <name evidence="8" type="ORF">HK097_004638</name>
</gene>
<evidence type="ECO:0000256" key="3">
    <source>
        <dbReference type="ARBA" id="ARBA00022679"/>
    </source>
</evidence>
<keyword evidence="9" id="KW-1185">Reference proteome</keyword>
<dbReference type="GO" id="GO:0003714">
    <property type="term" value="F:transcription corepressor activity"/>
    <property type="evidence" value="ECO:0007669"/>
    <property type="project" value="TreeGrafter"/>
</dbReference>
<evidence type="ECO:0000256" key="2">
    <source>
        <dbReference type="ARBA" id="ARBA00022676"/>
    </source>
</evidence>
<keyword evidence="2" id="KW-0328">Glycosyltransferase</keyword>
<feature type="domain" description="PARP catalytic" evidence="7">
    <location>
        <begin position="213"/>
        <end position="316"/>
    </location>
</feature>
<name>A0AAD5WYX3_9FUNG</name>
<comment type="caution">
    <text evidence="8">The sequence shown here is derived from an EMBL/GenBank/DDBJ whole genome shotgun (WGS) entry which is preliminary data.</text>
</comment>
<dbReference type="InterPro" id="IPR052056">
    <property type="entry name" value="Mono-ARTD/PARP"/>
</dbReference>
<keyword evidence="3" id="KW-0808">Transferase</keyword>
<feature type="region of interest" description="Disordered" evidence="6">
    <location>
        <begin position="1"/>
        <end position="86"/>
    </location>
</feature>
<evidence type="ECO:0000256" key="5">
    <source>
        <dbReference type="ARBA" id="ARBA00023242"/>
    </source>
</evidence>
<dbReference type="Proteomes" id="UP001212841">
    <property type="component" value="Unassembled WGS sequence"/>
</dbReference>
<feature type="non-terminal residue" evidence="8">
    <location>
        <position position="1"/>
    </location>
</feature>
<protein>
    <recommendedName>
        <fullName evidence="7">PARP catalytic domain-containing protein</fullName>
    </recommendedName>
</protein>
<sequence length="588" mass="61936">MADPSRAVSSRKGKGRVSDSEPIAVSDDSDLEDSLRLIKQMEEDEALARKIEAETQSTTSGTSSNSPPTPQTPTFNGEGTPESPILLDSDEWIPLKMDVGDLKSLFTSNFKSHSSTTNEDSNLTDEELALRLAAEENESLSTATAAELADFEYARKLQDAEDKRSFVAAEARKLKERKKKKKGNLDAGVDDGEIIFRTVLDGEKGTEEDHEHMQEIRDKFNKAMTHMGCKVSKVEYVINPAIHERYEACKAQFAAAGKSLREEIVFHGTESKNIPLILKEGFKVGGRGEFRAVNGSAMGVGVYTGKQPMVSYGYSRGGTCMIVAKGIPGTVCRSQRIDNTGDCVENPNVIVFKESEQLLPCYVVHFEGNPYGAMSAMYAGAGLFGAGGYANAYAGGLFGGGYQPAGGLFGTVAAAQPPQPPQPIFGQPNFAFPPPGVIPYLAAQPGSQPAFLQPQPVQFVPTPVLAPPTQAIQFGGPAAASLPAAQPVQIGTAPQPPQAANFAVQQPPPLGAPMVQFSSLFGYYEPPGTFANPNTWQFAATGLFQASTTQGAQGSGALGGAVPASSVVAGGASPQAVNGGGGQGLFGF</sequence>
<dbReference type="Pfam" id="PF00644">
    <property type="entry name" value="PARP"/>
    <property type="match status" value="1"/>
</dbReference>
<evidence type="ECO:0000259" key="7">
    <source>
        <dbReference type="Pfam" id="PF00644"/>
    </source>
</evidence>
<dbReference type="GO" id="GO:0005634">
    <property type="term" value="C:nucleus"/>
    <property type="evidence" value="ECO:0007669"/>
    <property type="project" value="UniProtKB-SubCell"/>
</dbReference>
<dbReference type="Gene3D" id="3.90.228.10">
    <property type="match status" value="1"/>
</dbReference>
<reference evidence="8" key="1">
    <citation type="submission" date="2020-05" db="EMBL/GenBank/DDBJ databases">
        <title>Phylogenomic resolution of chytrid fungi.</title>
        <authorList>
            <person name="Stajich J.E."/>
            <person name="Amses K."/>
            <person name="Simmons R."/>
            <person name="Seto K."/>
            <person name="Myers J."/>
            <person name="Bonds A."/>
            <person name="Quandt C.A."/>
            <person name="Barry K."/>
            <person name="Liu P."/>
            <person name="Grigoriev I."/>
            <person name="Longcore J.E."/>
            <person name="James T.Y."/>
        </authorList>
    </citation>
    <scope>NUCLEOTIDE SEQUENCE</scope>
    <source>
        <strain evidence="8">JEL0318</strain>
    </source>
</reference>
<dbReference type="GO" id="GO:0003950">
    <property type="term" value="F:NAD+ poly-ADP-ribosyltransferase activity"/>
    <property type="evidence" value="ECO:0007669"/>
    <property type="project" value="InterPro"/>
</dbReference>
<feature type="compositionally biased region" description="Low complexity" evidence="6">
    <location>
        <begin position="55"/>
        <end position="66"/>
    </location>
</feature>
<proteinExistence type="predicted"/>
<evidence type="ECO:0000313" key="8">
    <source>
        <dbReference type="EMBL" id="KAJ3034046.1"/>
    </source>
</evidence>
<dbReference type="PANTHER" id="PTHR14453">
    <property type="entry name" value="PARP/ZINC FINGER CCCH TYPE DOMAIN CONTAINING PROTEIN"/>
    <property type="match status" value="1"/>
</dbReference>
<evidence type="ECO:0000256" key="1">
    <source>
        <dbReference type="ARBA" id="ARBA00004123"/>
    </source>
</evidence>
<comment type="subcellular location">
    <subcellularLocation>
        <location evidence="1">Nucleus</location>
    </subcellularLocation>
</comment>
<evidence type="ECO:0000256" key="4">
    <source>
        <dbReference type="ARBA" id="ARBA00023027"/>
    </source>
</evidence>
<evidence type="ECO:0000313" key="9">
    <source>
        <dbReference type="Proteomes" id="UP001212841"/>
    </source>
</evidence>
<dbReference type="PANTHER" id="PTHR14453:SF67">
    <property type="entry name" value="POLY [ADP-RIBOSE] POLYMERASE"/>
    <property type="match status" value="1"/>
</dbReference>
<evidence type="ECO:0000256" key="6">
    <source>
        <dbReference type="SAM" id="MobiDB-lite"/>
    </source>
</evidence>
<organism evidence="8 9">
    <name type="scientific">Rhizophlyctis rosea</name>
    <dbReference type="NCBI Taxonomy" id="64517"/>
    <lineage>
        <taxon>Eukaryota</taxon>
        <taxon>Fungi</taxon>
        <taxon>Fungi incertae sedis</taxon>
        <taxon>Chytridiomycota</taxon>
        <taxon>Chytridiomycota incertae sedis</taxon>
        <taxon>Chytridiomycetes</taxon>
        <taxon>Rhizophlyctidales</taxon>
        <taxon>Rhizophlyctidaceae</taxon>
        <taxon>Rhizophlyctis</taxon>
    </lineage>
</organism>
<dbReference type="InterPro" id="IPR012317">
    <property type="entry name" value="Poly(ADP-ribose)pol_cat_dom"/>
</dbReference>
<dbReference type="GO" id="GO:0010629">
    <property type="term" value="P:negative regulation of gene expression"/>
    <property type="evidence" value="ECO:0007669"/>
    <property type="project" value="TreeGrafter"/>
</dbReference>
<dbReference type="SUPFAM" id="SSF56399">
    <property type="entry name" value="ADP-ribosylation"/>
    <property type="match status" value="1"/>
</dbReference>
<keyword evidence="4" id="KW-0520">NAD</keyword>
<dbReference type="EMBL" id="JADGJD010002208">
    <property type="protein sequence ID" value="KAJ3034046.1"/>
    <property type="molecule type" value="Genomic_DNA"/>
</dbReference>